<dbReference type="AlphaFoldDB" id="A0A744H857"/>
<reference evidence="2" key="2">
    <citation type="submission" date="2020-02" db="EMBL/GenBank/DDBJ databases">
        <authorList>
            <consortium name="NCBI Pathogen Detection Project"/>
        </authorList>
    </citation>
    <scope>NUCLEOTIDE SEQUENCE</scope>
    <source>
        <strain evidence="2">MA.129 TIR-8</strain>
        <strain evidence="1">MA.AU5 KAK-SR</strain>
    </source>
</reference>
<proteinExistence type="predicted"/>
<evidence type="ECO:0000313" key="1">
    <source>
        <dbReference type="EMBL" id="HAF1789880.1"/>
    </source>
</evidence>
<name>A0A744H857_SALER</name>
<organism evidence="2">
    <name type="scientific">Salmonella enterica</name>
    <name type="common">Salmonella choleraesuis</name>
    <dbReference type="NCBI Taxonomy" id="28901"/>
    <lineage>
        <taxon>Bacteria</taxon>
        <taxon>Pseudomonadati</taxon>
        <taxon>Pseudomonadota</taxon>
        <taxon>Gammaproteobacteria</taxon>
        <taxon>Enterobacterales</taxon>
        <taxon>Enterobacteriaceae</taxon>
        <taxon>Salmonella</taxon>
    </lineage>
</organism>
<accession>A0A744H857</accession>
<sequence length="98" mass="11345">MKNQYIEVHIIVGKDNIPCIASMDDSGFICVTKLDSMDYDYIKTAKAISDTDLLINEENPNNIKYFHRFLFDCDDNRIKSIMGCHKFDIMFMDCAVYG</sequence>
<dbReference type="EMBL" id="DAAUQM010000001">
    <property type="protein sequence ID" value="HAF2397027.1"/>
    <property type="molecule type" value="Genomic_DNA"/>
</dbReference>
<evidence type="ECO:0000313" key="2">
    <source>
        <dbReference type="EMBL" id="HAF2397027.1"/>
    </source>
</evidence>
<gene>
    <name evidence="2" type="ORF">G8N84_001414</name>
    <name evidence="1" type="ORF">G9B33_000813</name>
</gene>
<reference evidence="2" key="1">
    <citation type="journal article" date="2018" name="Genome Biol.">
        <title>SKESA: strategic k-mer extension for scrupulous assemblies.</title>
        <authorList>
            <person name="Souvorov A."/>
            <person name="Agarwala R."/>
            <person name="Lipman D.J."/>
        </authorList>
    </citation>
    <scope>NUCLEOTIDE SEQUENCE</scope>
    <source>
        <strain evidence="2">MA.129 TIR-8</strain>
        <strain evidence="1">MA.AU5 KAK-SR</strain>
    </source>
</reference>
<comment type="caution">
    <text evidence="2">The sequence shown here is derived from an EMBL/GenBank/DDBJ whole genome shotgun (WGS) entry which is preliminary data.</text>
</comment>
<dbReference type="EMBL" id="DAAUKB010000001">
    <property type="protein sequence ID" value="HAF1789880.1"/>
    <property type="molecule type" value="Genomic_DNA"/>
</dbReference>
<protein>
    <submittedName>
        <fullName evidence="2">Uncharacterized protein</fullName>
    </submittedName>
</protein>